<feature type="signal peptide" evidence="1">
    <location>
        <begin position="1"/>
        <end position="25"/>
    </location>
</feature>
<dbReference type="RefSeq" id="WP_183190828.1">
    <property type="nucleotide sequence ID" value="NZ_JACICD010000006.1"/>
</dbReference>
<dbReference type="InterPro" id="IPR005184">
    <property type="entry name" value="DUF306_Meta_HslJ"/>
</dbReference>
<keyword evidence="1" id="KW-0732">Signal</keyword>
<evidence type="ECO:0000313" key="3">
    <source>
        <dbReference type="EMBL" id="MBB3772670.1"/>
    </source>
</evidence>
<dbReference type="AlphaFoldDB" id="A0A839ZCU9"/>
<comment type="caution">
    <text evidence="3">The sequence shown here is derived from an EMBL/GenBank/DDBJ whole genome shotgun (WGS) entry which is preliminary data.</text>
</comment>
<dbReference type="InterPro" id="IPR053147">
    <property type="entry name" value="Hsp_HslJ-like"/>
</dbReference>
<dbReference type="Proteomes" id="UP000533469">
    <property type="component" value="Unassembled WGS sequence"/>
</dbReference>
<keyword evidence="4" id="KW-1185">Reference proteome</keyword>
<evidence type="ECO:0000256" key="1">
    <source>
        <dbReference type="SAM" id="SignalP"/>
    </source>
</evidence>
<keyword evidence="3" id="KW-0346">Stress response</keyword>
<feature type="chain" id="PRO_5032671554" evidence="1">
    <location>
        <begin position="26"/>
        <end position="255"/>
    </location>
</feature>
<feature type="domain" description="DUF306" evidence="2">
    <location>
        <begin position="143"/>
        <end position="245"/>
    </location>
</feature>
<evidence type="ECO:0000259" key="2">
    <source>
        <dbReference type="Pfam" id="PF03724"/>
    </source>
</evidence>
<dbReference type="Pfam" id="PF03724">
    <property type="entry name" value="META"/>
    <property type="match status" value="1"/>
</dbReference>
<organism evidence="3 4">
    <name type="scientific">Ancylobacter tetraedralis</name>
    <dbReference type="NCBI Taxonomy" id="217068"/>
    <lineage>
        <taxon>Bacteria</taxon>
        <taxon>Pseudomonadati</taxon>
        <taxon>Pseudomonadota</taxon>
        <taxon>Alphaproteobacteria</taxon>
        <taxon>Hyphomicrobiales</taxon>
        <taxon>Xanthobacteraceae</taxon>
        <taxon>Ancylobacter</taxon>
    </lineage>
</organism>
<dbReference type="PANTHER" id="PTHR35535">
    <property type="entry name" value="HEAT SHOCK PROTEIN HSLJ"/>
    <property type="match status" value="1"/>
</dbReference>
<dbReference type="EMBL" id="JACICD010000006">
    <property type="protein sequence ID" value="MBB3772670.1"/>
    <property type="molecule type" value="Genomic_DNA"/>
</dbReference>
<dbReference type="PANTHER" id="PTHR35535:SF1">
    <property type="entry name" value="HEAT SHOCK PROTEIN HSLJ"/>
    <property type="match status" value="1"/>
</dbReference>
<name>A0A839ZCU9_9HYPH</name>
<sequence length="255" mass="26513">MRSPALALALGLALSPPGALTTAHAAAAAAAASDVAGPATLPPIPPPIPQPWSARGNEPSWVLNLEAGRMIYRTMEETLEAPLPAPEMQDGAWVYRAPQGPLTLTVARKICRDTMTGMPSPMSVQVQTAAARVTGCGGNPSELLAGGEWRVTAIGDAPVPPDVMVSLDFDTVAGQVSGSSGCNRYFGAFTLSGEGVRFTPGMAASRMACEEAQTAIERTFLSTLAKVQRFDIDPDGSLRLIADDRTAISAARVGR</sequence>
<accession>A0A839ZCU9</accession>
<dbReference type="InterPro" id="IPR038670">
    <property type="entry name" value="HslJ-like_sf"/>
</dbReference>
<gene>
    <name evidence="3" type="ORF">FHS55_003291</name>
</gene>
<evidence type="ECO:0000313" key="4">
    <source>
        <dbReference type="Proteomes" id="UP000533469"/>
    </source>
</evidence>
<protein>
    <submittedName>
        <fullName evidence="3">Heat shock protein HslJ</fullName>
    </submittedName>
</protein>
<dbReference type="Gene3D" id="2.40.128.270">
    <property type="match status" value="1"/>
</dbReference>
<reference evidence="3 4" key="1">
    <citation type="submission" date="2020-08" db="EMBL/GenBank/DDBJ databases">
        <title>Genomic Encyclopedia of Type Strains, Phase IV (KMG-IV): sequencing the most valuable type-strain genomes for metagenomic binning, comparative biology and taxonomic classification.</title>
        <authorList>
            <person name="Goeker M."/>
        </authorList>
    </citation>
    <scope>NUCLEOTIDE SEQUENCE [LARGE SCALE GENOMIC DNA]</scope>
    <source>
        <strain evidence="3 4">DSM 5895</strain>
    </source>
</reference>
<proteinExistence type="predicted"/>